<evidence type="ECO:0000256" key="4">
    <source>
        <dbReference type="ARBA" id="ARBA00022975"/>
    </source>
</evidence>
<protein>
    <recommendedName>
        <fullName evidence="7">Orotidine-5'-phosphate decarboxylase</fullName>
        <ecNumber evidence="7">4.1.1.23</ecNumber>
    </recommendedName>
</protein>
<dbReference type="NCBIfam" id="TIGR02127">
    <property type="entry name" value="pyrF_sub2"/>
    <property type="match status" value="1"/>
</dbReference>
<dbReference type="InterPro" id="IPR011060">
    <property type="entry name" value="RibuloseP-bd_barrel"/>
</dbReference>
<dbReference type="PANTHER" id="PTHR43375">
    <property type="entry name" value="OROTIDINE 5'-PHOSPHATE DECARBOXYLASE"/>
    <property type="match status" value="1"/>
</dbReference>
<evidence type="ECO:0000256" key="6">
    <source>
        <dbReference type="ARBA" id="ARBA00049157"/>
    </source>
</evidence>
<comment type="similarity">
    <text evidence="2">Belongs to the OMP decarboxylase family. Type 2 subfamily.</text>
</comment>
<name>A0A0G0BSF2_9BACT</name>
<dbReference type="EMBL" id="LBPY01000005">
    <property type="protein sequence ID" value="KKP66561.1"/>
    <property type="molecule type" value="Genomic_DNA"/>
</dbReference>
<evidence type="ECO:0000313" key="10">
    <source>
        <dbReference type="Proteomes" id="UP000034952"/>
    </source>
</evidence>
<evidence type="ECO:0000256" key="7">
    <source>
        <dbReference type="NCBIfam" id="TIGR02127"/>
    </source>
</evidence>
<dbReference type="GO" id="GO:0006207">
    <property type="term" value="P:'de novo' pyrimidine nucleobase biosynthetic process"/>
    <property type="evidence" value="ECO:0007669"/>
    <property type="project" value="InterPro"/>
</dbReference>
<dbReference type="Pfam" id="PF00215">
    <property type="entry name" value="OMPdecase"/>
    <property type="match status" value="1"/>
</dbReference>
<evidence type="ECO:0000256" key="1">
    <source>
        <dbReference type="ARBA" id="ARBA00004861"/>
    </source>
</evidence>
<keyword evidence="4" id="KW-0665">Pyrimidine biosynthesis</keyword>
<evidence type="ECO:0000259" key="8">
    <source>
        <dbReference type="SMART" id="SM00934"/>
    </source>
</evidence>
<dbReference type="CDD" id="cd04725">
    <property type="entry name" value="OMP_decarboxylase_like"/>
    <property type="match status" value="1"/>
</dbReference>
<evidence type="ECO:0000256" key="2">
    <source>
        <dbReference type="ARBA" id="ARBA00008847"/>
    </source>
</evidence>
<dbReference type="InterPro" id="IPR011995">
    <property type="entry name" value="OMPdecase_type-2"/>
</dbReference>
<comment type="pathway">
    <text evidence="1">Pyrimidine metabolism; UMP biosynthesis via de novo pathway; UMP from orotate: step 2/2.</text>
</comment>
<dbReference type="GO" id="GO:0044205">
    <property type="term" value="P:'de novo' UMP biosynthetic process"/>
    <property type="evidence" value="ECO:0007669"/>
    <property type="project" value="UniProtKB-UniPathway"/>
</dbReference>
<dbReference type="AlphaFoldDB" id="A0A0G0BSF2"/>
<dbReference type="PANTHER" id="PTHR43375:SF1">
    <property type="entry name" value="OROTIDINE 5'-PHOSPHATE DECARBOXYLASE"/>
    <property type="match status" value="1"/>
</dbReference>
<dbReference type="Gene3D" id="3.20.20.70">
    <property type="entry name" value="Aldolase class I"/>
    <property type="match status" value="1"/>
</dbReference>
<dbReference type="InterPro" id="IPR001754">
    <property type="entry name" value="OMPdeCOase_dom"/>
</dbReference>
<dbReference type="SMART" id="SM00934">
    <property type="entry name" value="OMPdecase"/>
    <property type="match status" value="1"/>
</dbReference>
<dbReference type="Proteomes" id="UP000034952">
    <property type="component" value="Unassembled WGS sequence"/>
</dbReference>
<comment type="caution">
    <text evidence="9">The sequence shown here is derived from an EMBL/GenBank/DDBJ whole genome shotgun (WGS) entry which is preliminary data.</text>
</comment>
<feature type="domain" description="Orotidine 5'-phosphate decarboxylase" evidence="8">
    <location>
        <begin position="20"/>
        <end position="289"/>
    </location>
</feature>
<sequence>MDVLDFRFRFAKKQLELMTLLCVGLDPDIALLPAVYQAKIEKAGSDEEKAYIVLDWAKEIVDATIEHVCMYKPQIAHWEALGTSGLKVLTLLVSYIHAKDPWVVVFLDCKRGDIDNTQDKYGVACFEKYGVDGMNFSPYMGKSCMKALYNKNHPERSLVGLCYTSNPDAREMQDVVLADSGDTYWQYTAKRTLAWAEELGLGVLNNAGLVMAAAYPDKNNPEIIHSEHLVICRKIVGDKLWFLIPGIGAQGGLMKETIVKSYTEPGSIVVTESRSIIFASKGDDYALSANLAAEKSHNTMKQVLASM</sequence>
<gene>
    <name evidence="9" type="ORF">UR64_C0005G0023</name>
</gene>
<comment type="catalytic activity">
    <reaction evidence="6">
        <text>orotidine 5'-phosphate + H(+) = UMP + CO2</text>
        <dbReference type="Rhea" id="RHEA:11596"/>
        <dbReference type="ChEBI" id="CHEBI:15378"/>
        <dbReference type="ChEBI" id="CHEBI:16526"/>
        <dbReference type="ChEBI" id="CHEBI:57538"/>
        <dbReference type="ChEBI" id="CHEBI:57865"/>
        <dbReference type="EC" id="4.1.1.23"/>
    </reaction>
</comment>
<dbReference type="UniPathway" id="UPA00070">
    <property type="reaction ID" value="UER00120"/>
</dbReference>
<evidence type="ECO:0000256" key="5">
    <source>
        <dbReference type="ARBA" id="ARBA00023239"/>
    </source>
</evidence>
<evidence type="ECO:0000256" key="3">
    <source>
        <dbReference type="ARBA" id="ARBA00022793"/>
    </source>
</evidence>
<dbReference type="GO" id="GO:0004590">
    <property type="term" value="F:orotidine-5'-phosphate decarboxylase activity"/>
    <property type="evidence" value="ECO:0007669"/>
    <property type="project" value="UniProtKB-UniRule"/>
</dbReference>
<proteinExistence type="inferred from homology"/>
<reference evidence="9 10" key="1">
    <citation type="journal article" date="2015" name="Nature">
        <title>rRNA introns, odd ribosomes, and small enigmatic genomes across a large radiation of phyla.</title>
        <authorList>
            <person name="Brown C.T."/>
            <person name="Hug L.A."/>
            <person name="Thomas B.C."/>
            <person name="Sharon I."/>
            <person name="Castelle C.J."/>
            <person name="Singh A."/>
            <person name="Wilkins M.J."/>
            <person name="Williams K.H."/>
            <person name="Banfield J.F."/>
        </authorList>
    </citation>
    <scope>NUCLEOTIDE SEQUENCE [LARGE SCALE GENOMIC DNA]</scope>
</reference>
<keyword evidence="5" id="KW-0456">Lyase</keyword>
<keyword evidence="3" id="KW-0210">Decarboxylase</keyword>
<dbReference type="EC" id="4.1.1.23" evidence="7"/>
<evidence type="ECO:0000313" key="9">
    <source>
        <dbReference type="EMBL" id="KKP66561.1"/>
    </source>
</evidence>
<dbReference type="SUPFAM" id="SSF51366">
    <property type="entry name" value="Ribulose-phoshate binding barrel"/>
    <property type="match status" value="1"/>
</dbReference>
<organism evidence="9 10">
    <name type="scientific">Candidatus Nomurabacteria bacterium GW2011_GWE1_35_16</name>
    <dbReference type="NCBI Taxonomy" id="1618761"/>
    <lineage>
        <taxon>Bacteria</taxon>
        <taxon>Candidatus Nomuraibacteriota</taxon>
    </lineage>
</organism>
<dbReference type="InterPro" id="IPR013785">
    <property type="entry name" value="Aldolase_TIM"/>
</dbReference>
<accession>A0A0G0BSF2</accession>